<reference evidence="2" key="2">
    <citation type="submission" date="2022-01" db="EMBL/GenBank/DDBJ databases">
        <authorList>
            <person name="Yamashiro T."/>
            <person name="Shiraishi A."/>
            <person name="Satake H."/>
            <person name="Nakayama K."/>
        </authorList>
    </citation>
    <scope>NUCLEOTIDE SEQUENCE</scope>
</reference>
<dbReference type="EMBL" id="BQNB010019034">
    <property type="protein sequence ID" value="GJT80900.1"/>
    <property type="molecule type" value="Genomic_DNA"/>
</dbReference>
<feature type="compositionally biased region" description="Pro residues" evidence="1">
    <location>
        <begin position="194"/>
        <end position="206"/>
    </location>
</feature>
<comment type="caution">
    <text evidence="2">The sequence shown here is derived from an EMBL/GenBank/DDBJ whole genome shotgun (WGS) entry which is preliminary data.</text>
</comment>
<proteinExistence type="predicted"/>
<dbReference type="Proteomes" id="UP001151760">
    <property type="component" value="Unassembled WGS sequence"/>
</dbReference>
<feature type="region of interest" description="Disordered" evidence="1">
    <location>
        <begin position="189"/>
        <end position="260"/>
    </location>
</feature>
<evidence type="ECO:0000313" key="2">
    <source>
        <dbReference type="EMBL" id="GJT80900.1"/>
    </source>
</evidence>
<sequence>MISNRDVYREGFDQNTTLEVVLSNSHLNWPNEWYDKYPLLNSIANPIITPGNDKLEWHDFDGLVKPFFVHTMWNTIRPRSAMVWLKVKRFAGLPSSNPSIDSIIHDIIPFAKRKTSRSIIAKLVVAATSYFIWQERNNRMFKKSKRSNGQVVDCIINSVRLKLLSCKWKKSKAVFDIVNLWNLDEFEASQSPEQVPPSPDYVPGPEYPDYVALSDDEIPEDPEEDPEEDLADYPTDGGDEEEQEEEASEEDEAEDEEHLAPTNSVVLPAIDHALIAEYASSPTPPSPPPSPLSLLLSSLPQIPSLPLPLPSPPLLLPSTTHRTDIPKAEMLPRKRACFTVPTSSEGRVMTAIGEVNERVTDLDTTQRERRYFHSMASSYEQEVVYARHAWSHSEDKSTALEALIKK</sequence>
<accession>A0ABQ5GZ21</accession>
<reference evidence="2" key="1">
    <citation type="journal article" date="2022" name="Int. J. Mol. Sci.">
        <title>Draft Genome of Tanacetum Coccineum: Genomic Comparison of Closely Related Tanacetum-Family Plants.</title>
        <authorList>
            <person name="Yamashiro T."/>
            <person name="Shiraishi A."/>
            <person name="Nakayama K."/>
            <person name="Satake H."/>
        </authorList>
    </citation>
    <scope>NUCLEOTIDE SEQUENCE</scope>
</reference>
<evidence type="ECO:0000256" key="1">
    <source>
        <dbReference type="SAM" id="MobiDB-lite"/>
    </source>
</evidence>
<gene>
    <name evidence="2" type="ORF">Tco_1055242</name>
</gene>
<protein>
    <recommendedName>
        <fullName evidence="4">Reverse transcriptase zinc-binding domain-containing protein</fullName>
    </recommendedName>
</protein>
<feature type="compositionally biased region" description="Acidic residues" evidence="1">
    <location>
        <begin position="214"/>
        <end position="257"/>
    </location>
</feature>
<name>A0ABQ5GZ21_9ASTR</name>
<evidence type="ECO:0000313" key="3">
    <source>
        <dbReference type="Proteomes" id="UP001151760"/>
    </source>
</evidence>
<keyword evidence="3" id="KW-1185">Reference proteome</keyword>
<organism evidence="2 3">
    <name type="scientific">Tanacetum coccineum</name>
    <dbReference type="NCBI Taxonomy" id="301880"/>
    <lineage>
        <taxon>Eukaryota</taxon>
        <taxon>Viridiplantae</taxon>
        <taxon>Streptophyta</taxon>
        <taxon>Embryophyta</taxon>
        <taxon>Tracheophyta</taxon>
        <taxon>Spermatophyta</taxon>
        <taxon>Magnoliopsida</taxon>
        <taxon>eudicotyledons</taxon>
        <taxon>Gunneridae</taxon>
        <taxon>Pentapetalae</taxon>
        <taxon>asterids</taxon>
        <taxon>campanulids</taxon>
        <taxon>Asterales</taxon>
        <taxon>Asteraceae</taxon>
        <taxon>Asteroideae</taxon>
        <taxon>Anthemideae</taxon>
        <taxon>Anthemidinae</taxon>
        <taxon>Tanacetum</taxon>
    </lineage>
</organism>
<evidence type="ECO:0008006" key="4">
    <source>
        <dbReference type="Google" id="ProtNLM"/>
    </source>
</evidence>